<organism evidence="1 2">
    <name type="scientific">Neolentinus lepideus HHB14362 ss-1</name>
    <dbReference type="NCBI Taxonomy" id="1314782"/>
    <lineage>
        <taxon>Eukaryota</taxon>
        <taxon>Fungi</taxon>
        <taxon>Dikarya</taxon>
        <taxon>Basidiomycota</taxon>
        <taxon>Agaricomycotina</taxon>
        <taxon>Agaricomycetes</taxon>
        <taxon>Gloeophyllales</taxon>
        <taxon>Gloeophyllaceae</taxon>
        <taxon>Neolentinus</taxon>
    </lineage>
</organism>
<accession>A0A165MWU3</accession>
<evidence type="ECO:0000313" key="2">
    <source>
        <dbReference type="Proteomes" id="UP000076761"/>
    </source>
</evidence>
<name>A0A165MWU3_9AGAM</name>
<dbReference type="AlphaFoldDB" id="A0A165MWU3"/>
<dbReference type="InParanoid" id="A0A165MWU3"/>
<protein>
    <recommendedName>
        <fullName evidence="3">F-box domain-containing protein</fullName>
    </recommendedName>
</protein>
<gene>
    <name evidence="1" type="ORF">NEOLEDRAFT_1183894</name>
</gene>
<dbReference type="Proteomes" id="UP000076761">
    <property type="component" value="Unassembled WGS sequence"/>
</dbReference>
<dbReference type="EMBL" id="KV425658">
    <property type="protein sequence ID" value="KZT18880.1"/>
    <property type="molecule type" value="Genomic_DNA"/>
</dbReference>
<reference evidence="1 2" key="1">
    <citation type="journal article" date="2016" name="Mol. Biol. Evol.">
        <title>Comparative Genomics of Early-Diverging Mushroom-Forming Fungi Provides Insights into the Origins of Lignocellulose Decay Capabilities.</title>
        <authorList>
            <person name="Nagy L.G."/>
            <person name="Riley R."/>
            <person name="Tritt A."/>
            <person name="Adam C."/>
            <person name="Daum C."/>
            <person name="Floudas D."/>
            <person name="Sun H."/>
            <person name="Yadav J.S."/>
            <person name="Pangilinan J."/>
            <person name="Larsson K.H."/>
            <person name="Matsuura K."/>
            <person name="Barry K."/>
            <person name="Labutti K."/>
            <person name="Kuo R."/>
            <person name="Ohm R.A."/>
            <person name="Bhattacharya S.S."/>
            <person name="Shirouzu T."/>
            <person name="Yoshinaga Y."/>
            <person name="Martin F.M."/>
            <person name="Grigoriev I.V."/>
            <person name="Hibbett D.S."/>
        </authorList>
    </citation>
    <scope>NUCLEOTIDE SEQUENCE [LARGE SCALE GENOMIC DNA]</scope>
    <source>
        <strain evidence="1 2">HHB14362 ss-1</strain>
    </source>
</reference>
<keyword evidence="2" id="KW-1185">Reference proteome</keyword>
<dbReference type="STRING" id="1314782.A0A165MWU3"/>
<evidence type="ECO:0008006" key="3">
    <source>
        <dbReference type="Google" id="ProtNLM"/>
    </source>
</evidence>
<dbReference type="SUPFAM" id="SSF52047">
    <property type="entry name" value="RNI-like"/>
    <property type="match status" value="1"/>
</dbReference>
<sequence>MASRNLLDPVPSQLTQLDWCVSNGPGTYPELLRQCQYSLTRLTIEYRRNFEDEKISLPELQYLQVNTMGFRAVNLGLLMRNLYTPALRQLVIGGLNWDDITTVDARSIMILLSLSGCCLTHLKVAFRLQPLCEDVSEFRELMQALPTLEALDLEGRSSDICATRGLREVFYSLTRDALEGGILPSLSEIIIVCECEDTELLPTNVVEAMLRSRTRIQSQTSQDRILLTYVNIRISWSHGFHQPALIWHKLNSGSIVREVAKKTENGSMMETTRMTL</sequence>
<proteinExistence type="predicted"/>
<evidence type="ECO:0000313" key="1">
    <source>
        <dbReference type="EMBL" id="KZT18880.1"/>
    </source>
</evidence>